<keyword evidence="8" id="KW-1185">Reference proteome</keyword>
<dbReference type="PANTHER" id="PTHR21392:SF0">
    <property type="entry name" value="TRNA-URIDINE AMINOCARBOXYPROPYLTRANSFERASE 2"/>
    <property type="match status" value="1"/>
</dbReference>
<evidence type="ECO:0000256" key="1">
    <source>
        <dbReference type="ARBA" id="ARBA00012386"/>
    </source>
</evidence>
<dbReference type="GO" id="GO:0008033">
    <property type="term" value="P:tRNA processing"/>
    <property type="evidence" value="ECO:0007669"/>
    <property type="project" value="UniProtKB-KW"/>
</dbReference>
<comment type="similarity">
    <text evidence="5">Belongs to the TDD superfamily. DTWD2 family.</text>
</comment>
<dbReference type="EMBL" id="SNXC01000014">
    <property type="protein sequence ID" value="TDO96461.1"/>
    <property type="molecule type" value="Genomic_DNA"/>
</dbReference>
<comment type="caution">
    <text evidence="7">The sequence shown here is derived from an EMBL/GenBank/DDBJ whole genome shotgun (WGS) entry which is preliminary data.</text>
</comment>
<dbReference type="GO" id="GO:0016432">
    <property type="term" value="F:tRNA-uridine aminocarboxypropyltransferase activity"/>
    <property type="evidence" value="ECO:0007669"/>
    <property type="project" value="UniProtKB-EC"/>
</dbReference>
<proteinExistence type="inferred from homology"/>
<feature type="domain" description="DTW" evidence="6">
    <location>
        <begin position="1"/>
        <end position="157"/>
    </location>
</feature>
<protein>
    <recommendedName>
        <fullName evidence="1">tRNA-uridine aminocarboxypropyltransferase</fullName>
        <ecNumber evidence="1">2.5.1.25</ecNumber>
    </recommendedName>
</protein>
<dbReference type="EC" id="2.5.1.25" evidence="1"/>
<evidence type="ECO:0000256" key="3">
    <source>
        <dbReference type="ARBA" id="ARBA00022691"/>
    </source>
</evidence>
<dbReference type="AlphaFoldDB" id="A0A4R6M545"/>
<gene>
    <name evidence="7" type="ORF">DFP79_3036</name>
</gene>
<dbReference type="Pfam" id="PF03942">
    <property type="entry name" value="DTW"/>
    <property type="match status" value="1"/>
</dbReference>
<dbReference type="Proteomes" id="UP000294656">
    <property type="component" value="Unassembled WGS sequence"/>
</dbReference>
<reference evidence="7 8" key="1">
    <citation type="submission" date="2019-03" db="EMBL/GenBank/DDBJ databases">
        <title>Genomic Encyclopedia of Type Strains, Phase III (KMG-III): the genomes of soil and plant-associated and newly described type strains.</title>
        <authorList>
            <person name="Whitman W."/>
        </authorList>
    </citation>
    <scope>NUCLEOTIDE SEQUENCE [LARGE SCALE GENOMIC DNA]</scope>
    <source>
        <strain evidence="7 8">CECT 7378</strain>
    </source>
</reference>
<dbReference type="InterPro" id="IPR005636">
    <property type="entry name" value="DTW"/>
</dbReference>
<evidence type="ECO:0000313" key="8">
    <source>
        <dbReference type="Proteomes" id="UP000294656"/>
    </source>
</evidence>
<dbReference type="PANTHER" id="PTHR21392">
    <property type="entry name" value="TRNA-URIDINE AMINOCARBOXYPROPYLTRANSFERASE 2"/>
    <property type="match status" value="1"/>
</dbReference>
<evidence type="ECO:0000256" key="2">
    <source>
        <dbReference type="ARBA" id="ARBA00022679"/>
    </source>
</evidence>
<keyword evidence="4" id="KW-0819">tRNA processing</keyword>
<keyword evidence="2" id="KW-0808">Transferase</keyword>
<evidence type="ECO:0000313" key="7">
    <source>
        <dbReference type="EMBL" id="TDO96461.1"/>
    </source>
</evidence>
<dbReference type="InterPro" id="IPR039262">
    <property type="entry name" value="DTWD2/TAPT"/>
</dbReference>
<accession>A0A4R6M545</accession>
<keyword evidence="3" id="KW-0949">S-adenosyl-L-methionine</keyword>
<dbReference type="SMART" id="SM01144">
    <property type="entry name" value="DTW"/>
    <property type="match status" value="1"/>
</dbReference>
<organism evidence="7 8">
    <name type="scientific">Marinomonas balearica</name>
    <dbReference type="NCBI Taxonomy" id="491947"/>
    <lineage>
        <taxon>Bacteria</taxon>
        <taxon>Pseudomonadati</taxon>
        <taxon>Pseudomonadota</taxon>
        <taxon>Gammaproteobacteria</taxon>
        <taxon>Oceanospirillales</taxon>
        <taxon>Oceanospirillaceae</taxon>
        <taxon>Marinomonas</taxon>
    </lineage>
</organism>
<evidence type="ECO:0000256" key="4">
    <source>
        <dbReference type="ARBA" id="ARBA00022694"/>
    </source>
</evidence>
<evidence type="ECO:0000259" key="6">
    <source>
        <dbReference type="SMART" id="SM01144"/>
    </source>
</evidence>
<dbReference type="RefSeq" id="WP_133504749.1">
    <property type="nucleotide sequence ID" value="NZ_SNXC01000014.1"/>
</dbReference>
<evidence type="ECO:0000256" key="5">
    <source>
        <dbReference type="ARBA" id="ARBA00034489"/>
    </source>
</evidence>
<name>A0A4R6M545_9GAMM</name>
<dbReference type="OrthoDB" id="370626at2"/>
<sequence length="157" mass="18392">MKFWLLTHSEEFKKENSTGNLSALILDHCCEQILWERKSPSSKITDLLVETTLLIYPNQSVICDEEKTVLLAEYTDIVILDGTWQQAKKMYNHSPYLQNFRHHAIEGEKSQFKRRRNQLDGGLCTAEVIVHLLKQNLDLNNAQRLESEFERFNNLIK</sequence>